<organism evidence="1 2">
    <name type="scientific">Triparma laevis f. longispina</name>
    <dbReference type="NCBI Taxonomy" id="1714387"/>
    <lineage>
        <taxon>Eukaryota</taxon>
        <taxon>Sar</taxon>
        <taxon>Stramenopiles</taxon>
        <taxon>Ochrophyta</taxon>
        <taxon>Bolidophyceae</taxon>
        <taxon>Parmales</taxon>
        <taxon>Triparmaceae</taxon>
        <taxon>Triparma</taxon>
    </lineage>
</organism>
<proteinExistence type="predicted"/>
<dbReference type="Gene3D" id="3.80.10.10">
    <property type="entry name" value="Ribonuclease Inhibitor"/>
    <property type="match status" value="1"/>
</dbReference>
<keyword evidence="2" id="KW-1185">Reference proteome</keyword>
<dbReference type="Pfam" id="PF13306">
    <property type="entry name" value="LRR_5"/>
    <property type="match status" value="1"/>
</dbReference>
<comment type="caution">
    <text evidence="1">The sequence shown here is derived from an EMBL/GenBank/DDBJ whole genome shotgun (WGS) entry which is preliminary data.</text>
</comment>
<sequence length="293" mass="32356">MHTPEFRRHFAEFVPGDTLMMLRLATKVWNTAADVLIDEGVESGMIIVHDGKDISLDVARAREERRKLVTRVIFLLDITKVGQYTCWCAINLVVVDIPEGVESISIYAFSGCPSLTTISFLTTLKSIGRSVFYNCFSLDNVDLLNTNLQEIDRQAFQNCSELKSMIIPDSLQTLGSLVIYQCSKLVPSNIGVSYDSDGDEVDTTSDVVAHLRTRMQIAEKAALKQQLTDQGTQVASLKSQVAWLKTQMAEQTTSLKTQIADQGSQIVSLKTQIAEQGASIISALKSEITSLKK</sequence>
<dbReference type="AlphaFoldDB" id="A0A9W6ZNA1"/>
<accession>A0A9W6ZNA1</accession>
<dbReference type="Proteomes" id="UP001165122">
    <property type="component" value="Unassembled WGS sequence"/>
</dbReference>
<evidence type="ECO:0000313" key="1">
    <source>
        <dbReference type="EMBL" id="GMH57794.1"/>
    </source>
</evidence>
<evidence type="ECO:0000313" key="2">
    <source>
        <dbReference type="Proteomes" id="UP001165122"/>
    </source>
</evidence>
<dbReference type="InterPro" id="IPR053139">
    <property type="entry name" value="Surface_bspA-like"/>
</dbReference>
<dbReference type="SUPFAM" id="SSF52058">
    <property type="entry name" value="L domain-like"/>
    <property type="match status" value="1"/>
</dbReference>
<dbReference type="InterPro" id="IPR032675">
    <property type="entry name" value="LRR_dom_sf"/>
</dbReference>
<dbReference type="InterPro" id="IPR026906">
    <property type="entry name" value="LRR_5"/>
</dbReference>
<dbReference type="PANTHER" id="PTHR45661">
    <property type="entry name" value="SURFACE ANTIGEN"/>
    <property type="match status" value="1"/>
</dbReference>
<reference evidence="2" key="1">
    <citation type="journal article" date="2023" name="Commun. Biol.">
        <title>Genome analysis of Parmales, the sister group of diatoms, reveals the evolutionary specialization of diatoms from phago-mixotrophs to photoautotrophs.</title>
        <authorList>
            <person name="Ban H."/>
            <person name="Sato S."/>
            <person name="Yoshikawa S."/>
            <person name="Yamada K."/>
            <person name="Nakamura Y."/>
            <person name="Ichinomiya M."/>
            <person name="Sato N."/>
            <person name="Blanc-Mathieu R."/>
            <person name="Endo H."/>
            <person name="Kuwata A."/>
            <person name="Ogata H."/>
        </authorList>
    </citation>
    <scope>NUCLEOTIDE SEQUENCE [LARGE SCALE GENOMIC DNA]</scope>
    <source>
        <strain evidence="2">NIES 3700</strain>
    </source>
</reference>
<protein>
    <submittedName>
        <fullName evidence="1">Uncharacterized protein</fullName>
    </submittedName>
</protein>
<dbReference type="PANTHER" id="PTHR45661:SF3">
    <property type="entry name" value="IG-LIKE DOMAIN-CONTAINING PROTEIN"/>
    <property type="match status" value="1"/>
</dbReference>
<dbReference type="EMBL" id="BRXW01000472">
    <property type="protein sequence ID" value="GMH57794.1"/>
    <property type="molecule type" value="Genomic_DNA"/>
</dbReference>
<name>A0A9W6ZNA1_9STRA</name>
<gene>
    <name evidence="1" type="ORF">TrLO_g10738</name>
</gene>